<evidence type="ECO:0000313" key="1">
    <source>
        <dbReference type="EMBL" id="ACH92990.1"/>
    </source>
</evidence>
<sequence length="217" mass="24648">MKIWRIMKKIFLTGFILVLLLHINTKKLEAYSIDRNGNSIIEVDLSLGIPLFYNDLSNIFSSNLYPGGLGAAKYKYHILNNLSIGAELRYIFNFDINHSFNLLNPDSVIGKTLTIVPITFLTTYVFDIGELFQIPIFSNIGLTLNYYGDKSDSISNLRTFDTMPVISIGSGIFWNFNYKWALGVTTSWWAMFEFGNSAKTAHFLLISLSIIVNMNKL</sequence>
<dbReference type="NCBIfam" id="NF047327">
    <property type="entry name" value="OMP_BB0027"/>
    <property type="match status" value="1"/>
</dbReference>
<evidence type="ECO:0000313" key="2">
    <source>
        <dbReference type="Proteomes" id="UP000000611"/>
    </source>
</evidence>
<proteinExistence type="predicted"/>
<name>B5RLN4_BORDL</name>
<reference evidence="1 2" key="1">
    <citation type="journal article" date="2008" name="PLoS Genet.">
        <title>The genome of Borrelia recurrentis, the agent of deadly louse-borne relapsing fever, is a degraded subset of tick-borne Borrelia duttonii.</title>
        <authorList>
            <person name="Lescot M."/>
            <person name="Audic S."/>
            <person name="Robert C."/>
            <person name="Nguyen T.T."/>
            <person name="Blanc G."/>
            <person name="Cutler S.J."/>
            <person name="Wincker P."/>
            <person name="Couloux A."/>
            <person name="Claverie J.-M."/>
            <person name="Raoult D."/>
            <person name="Drancourt M."/>
        </authorList>
    </citation>
    <scope>NUCLEOTIDE SEQUENCE [LARGE SCALE GENOMIC DNA]</scope>
    <source>
        <strain evidence="1 2">Ly</strain>
    </source>
</reference>
<dbReference type="eggNOG" id="ENOG5034C2R">
    <property type="taxonomic scope" value="Bacteria"/>
</dbReference>
<dbReference type="Proteomes" id="UP000000611">
    <property type="component" value="Chromosome"/>
</dbReference>
<dbReference type="EMBL" id="CP000976">
    <property type="protein sequence ID" value="ACH92990.1"/>
    <property type="molecule type" value="Genomic_DNA"/>
</dbReference>
<keyword evidence="2" id="KW-1185">Reference proteome</keyword>
<dbReference type="KEGG" id="bdu:BDU_32"/>
<dbReference type="AlphaFoldDB" id="B5RLN4"/>
<dbReference type="STRING" id="412419.BDU_32"/>
<gene>
    <name evidence="1" type="ordered locus">BDU_32</name>
</gene>
<protein>
    <submittedName>
        <fullName evidence="1">Uncharacterized conserved protein</fullName>
    </submittedName>
</protein>
<dbReference type="HOGENOM" id="CLU_1286719_0_0_12"/>
<accession>B5RLN4</accession>
<organism evidence="1 2">
    <name type="scientific">Borrelia duttonii (strain Ly)</name>
    <dbReference type="NCBI Taxonomy" id="412419"/>
    <lineage>
        <taxon>Bacteria</taxon>
        <taxon>Pseudomonadati</taxon>
        <taxon>Spirochaetota</taxon>
        <taxon>Spirochaetia</taxon>
        <taxon>Spirochaetales</taxon>
        <taxon>Borreliaceae</taxon>
        <taxon>Borrelia</taxon>
    </lineage>
</organism>